<keyword evidence="3" id="KW-1185">Reference proteome</keyword>
<dbReference type="InterPro" id="IPR004252">
    <property type="entry name" value="Probable_transposase_24"/>
</dbReference>
<dbReference type="Pfam" id="PF03004">
    <property type="entry name" value="Transposase_24"/>
    <property type="match status" value="1"/>
</dbReference>
<evidence type="ECO:0000313" key="3">
    <source>
        <dbReference type="Proteomes" id="UP001341840"/>
    </source>
</evidence>
<sequence>MRRANKANRASSTGGSLHTEGPITYQATAKKMAIELEREPTQSEVFLRTHAKKKDQGQFVDDRSEQFIAHKTKMKRLEDERAARIAEGVLAGPSINEDKVWDRLVGDRKRGRIYGKGKVPKGPRLG</sequence>
<reference evidence="2 3" key="1">
    <citation type="journal article" date="2023" name="Plants (Basel)">
        <title>Bridging the Gap: Combining Genomics and Transcriptomics Approaches to Understand Stylosanthes scabra, an Orphan Legume from the Brazilian Caatinga.</title>
        <authorList>
            <person name="Ferreira-Neto J.R.C."/>
            <person name="da Silva M.D."/>
            <person name="Binneck E."/>
            <person name="de Melo N.F."/>
            <person name="da Silva R.H."/>
            <person name="de Melo A.L.T.M."/>
            <person name="Pandolfi V."/>
            <person name="Bustamante F.O."/>
            <person name="Brasileiro-Vidal A.C."/>
            <person name="Benko-Iseppon A.M."/>
        </authorList>
    </citation>
    <scope>NUCLEOTIDE SEQUENCE [LARGE SCALE GENOMIC DNA]</scope>
    <source>
        <tissue evidence="2">Leaves</tissue>
    </source>
</reference>
<accession>A0ABU6R5Y0</accession>
<dbReference type="Proteomes" id="UP001341840">
    <property type="component" value="Unassembled WGS sequence"/>
</dbReference>
<gene>
    <name evidence="2" type="ORF">PIB30_013007</name>
</gene>
<organism evidence="2 3">
    <name type="scientific">Stylosanthes scabra</name>
    <dbReference type="NCBI Taxonomy" id="79078"/>
    <lineage>
        <taxon>Eukaryota</taxon>
        <taxon>Viridiplantae</taxon>
        <taxon>Streptophyta</taxon>
        <taxon>Embryophyta</taxon>
        <taxon>Tracheophyta</taxon>
        <taxon>Spermatophyta</taxon>
        <taxon>Magnoliopsida</taxon>
        <taxon>eudicotyledons</taxon>
        <taxon>Gunneridae</taxon>
        <taxon>Pentapetalae</taxon>
        <taxon>rosids</taxon>
        <taxon>fabids</taxon>
        <taxon>Fabales</taxon>
        <taxon>Fabaceae</taxon>
        <taxon>Papilionoideae</taxon>
        <taxon>50 kb inversion clade</taxon>
        <taxon>dalbergioids sensu lato</taxon>
        <taxon>Dalbergieae</taxon>
        <taxon>Pterocarpus clade</taxon>
        <taxon>Stylosanthes</taxon>
    </lineage>
</organism>
<dbReference type="EMBL" id="JASCZI010030241">
    <property type="protein sequence ID" value="MED6119573.1"/>
    <property type="molecule type" value="Genomic_DNA"/>
</dbReference>
<evidence type="ECO:0000313" key="2">
    <source>
        <dbReference type="EMBL" id="MED6119573.1"/>
    </source>
</evidence>
<name>A0ABU6R5Y0_9FABA</name>
<proteinExistence type="predicted"/>
<evidence type="ECO:0000256" key="1">
    <source>
        <dbReference type="SAM" id="MobiDB-lite"/>
    </source>
</evidence>
<feature type="region of interest" description="Disordered" evidence="1">
    <location>
        <begin position="1"/>
        <end position="23"/>
    </location>
</feature>
<protein>
    <submittedName>
        <fullName evidence="2">Uncharacterized protein</fullName>
    </submittedName>
</protein>
<comment type="caution">
    <text evidence="2">The sequence shown here is derived from an EMBL/GenBank/DDBJ whole genome shotgun (WGS) entry which is preliminary data.</text>
</comment>